<dbReference type="Proteomes" id="UP001194468">
    <property type="component" value="Unassembled WGS sequence"/>
</dbReference>
<comment type="caution">
    <text evidence="12">The sequence shown here is derived from an EMBL/GenBank/DDBJ whole genome shotgun (WGS) entry which is preliminary data.</text>
</comment>
<dbReference type="GO" id="GO:0071555">
    <property type="term" value="P:cell wall organization"/>
    <property type="evidence" value="ECO:0007669"/>
    <property type="project" value="UniProtKB-KW"/>
</dbReference>
<keyword evidence="3" id="KW-0964">Secreted</keyword>
<feature type="chain" id="PRO_5041932085" evidence="11">
    <location>
        <begin position="22"/>
        <end position="385"/>
    </location>
</feature>
<protein>
    <submittedName>
        <fullName evidence="12">Glycoside hydrolase family 28 protein</fullName>
    </submittedName>
</protein>
<reference evidence="12" key="2">
    <citation type="journal article" date="2020" name="Nat. Commun.">
        <title>Large-scale genome sequencing of mycorrhizal fungi provides insights into the early evolution of symbiotic traits.</title>
        <authorList>
            <person name="Miyauchi S."/>
            <person name="Kiss E."/>
            <person name="Kuo A."/>
            <person name="Drula E."/>
            <person name="Kohler A."/>
            <person name="Sanchez-Garcia M."/>
            <person name="Morin E."/>
            <person name="Andreopoulos B."/>
            <person name="Barry K.W."/>
            <person name="Bonito G."/>
            <person name="Buee M."/>
            <person name="Carver A."/>
            <person name="Chen C."/>
            <person name="Cichocki N."/>
            <person name="Clum A."/>
            <person name="Culley D."/>
            <person name="Crous P.W."/>
            <person name="Fauchery L."/>
            <person name="Girlanda M."/>
            <person name="Hayes R.D."/>
            <person name="Keri Z."/>
            <person name="LaButti K."/>
            <person name="Lipzen A."/>
            <person name="Lombard V."/>
            <person name="Magnuson J."/>
            <person name="Maillard F."/>
            <person name="Murat C."/>
            <person name="Nolan M."/>
            <person name="Ohm R.A."/>
            <person name="Pangilinan J."/>
            <person name="Pereira M.F."/>
            <person name="Perotto S."/>
            <person name="Peter M."/>
            <person name="Pfister S."/>
            <person name="Riley R."/>
            <person name="Sitrit Y."/>
            <person name="Stielow J.B."/>
            <person name="Szollosi G."/>
            <person name="Zifcakova L."/>
            <person name="Stursova M."/>
            <person name="Spatafora J.W."/>
            <person name="Tedersoo L."/>
            <person name="Vaario L.M."/>
            <person name="Yamada A."/>
            <person name="Yan M."/>
            <person name="Wang P."/>
            <person name="Xu J."/>
            <person name="Bruns T."/>
            <person name="Baldrian P."/>
            <person name="Vilgalys R."/>
            <person name="Dunand C."/>
            <person name="Henrissat B."/>
            <person name="Grigoriev I.V."/>
            <person name="Hibbett D."/>
            <person name="Nagy L.G."/>
            <person name="Martin F.M."/>
        </authorList>
    </citation>
    <scope>NUCLEOTIDE SEQUENCE</scope>
    <source>
        <strain evidence="12">BED1</strain>
    </source>
</reference>
<dbReference type="Gene3D" id="2.160.20.10">
    <property type="entry name" value="Single-stranded right-handed beta-helix, Pectin lyase-like"/>
    <property type="match status" value="1"/>
</dbReference>
<feature type="signal peptide" evidence="11">
    <location>
        <begin position="1"/>
        <end position="21"/>
    </location>
</feature>
<dbReference type="PANTHER" id="PTHR31736">
    <property type="match status" value="1"/>
</dbReference>
<gene>
    <name evidence="12" type="ORF">L210DRAFT_923656</name>
</gene>
<keyword evidence="5 10" id="KW-0378">Hydrolase</keyword>
<comment type="subcellular location">
    <subcellularLocation>
        <location evidence="1">Secreted</location>
    </subcellularLocation>
</comment>
<dbReference type="AlphaFoldDB" id="A0AAD4BW77"/>
<dbReference type="InterPro" id="IPR000743">
    <property type="entry name" value="Glyco_hydro_28"/>
</dbReference>
<reference evidence="12" key="1">
    <citation type="submission" date="2019-10" db="EMBL/GenBank/DDBJ databases">
        <authorList>
            <consortium name="DOE Joint Genome Institute"/>
            <person name="Kuo A."/>
            <person name="Miyauchi S."/>
            <person name="Kiss E."/>
            <person name="Drula E."/>
            <person name="Kohler A."/>
            <person name="Sanchez-Garcia M."/>
            <person name="Andreopoulos B."/>
            <person name="Barry K.W."/>
            <person name="Bonito G."/>
            <person name="Buee M."/>
            <person name="Carver A."/>
            <person name="Chen C."/>
            <person name="Cichocki N."/>
            <person name="Clum A."/>
            <person name="Culley D."/>
            <person name="Crous P.W."/>
            <person name="Fauchery L."/>
            <person name="Girlanda M."/>
            <person name="Hayes R."/>
            <person name="Keri Z."/>
            <person name="LaButti K."/>
            <person name="Lipzen A."/>
            <person name="Lombard V."/>
            <person name="Magnuson J."/>
            <person name="Maillard F."/>
            <person name="Morin E."/>
            <person name="Murat C."/>
            <person name="Nolan M."/>
            <person name="Ohm R."/>
            <person name="Pangilinan J."/>
            <person name="Pereira M."/>
            <person name="Perotto S."/>
            <person name="Peter M."/>
            <person name="Riley R."/>
            <person name="Sitrit Y."/>
            <person name="Stielow B."/>
            <person name="Szollosi G."/>
            <person name="Zifcakova L."/>
            <person name="Stursova M."/>
            <person name="Spatafora J.W."/>
            <person name="Tedersoo L."/>
            <person name="Vaario L.-M."/>
            <person name="Yamada A."/>
            <person name="Yan M."/>
            <person name="Wang P."/>
            <person name="Xu J."/>
            <person name="Bruns T."/>
            <person name="Baldrian P."/>
            <person name="Vilgalys R."/>
            <person name="Henrissat B."/>
            <person name="Grigoriev I.V."/>
            <person name="Hibbett D."/>
            <person name="Nagy L.G."/>
            <person name="Martin F.M."/>
        </authorList>
    </citation>
    <scope>NUCLEOTIDE SEQUENCE</scope>
    <source>
        <strain evidence="12">BED1</strain>
    </source>
</reference>
<evidence type="ECO:0000256" key="3">
    <source>
        <dbReference type="ARBA" id="ARBA00022525"/>
    </source>
</evidence>
<dbReference type="GO" id="GO:0004650">
    <property type="term" value="F:polygalacturonase activity"/>
    <property type="evidence" value="ECO:0007669"/>
    <property type="project" value="InterPro"/>
</dbReference>
<keyword evidence="13" id="KW-1185">Reference proteome</keyword>
<keyword evidence="9" id="KW-0961">Cell wall biogenesis/degradation</keyword>
<evidence type="ECO:0000256" key="2">
    <source>
        <dbReference type="ARBA" id="ARBA00008834"/>
    </source>
</evidence>
<keyword evidence="4 11" id="KW-0732">Signal</keyword>
<evidence type="ECO:0000256" key="4">
    <source>
        <dbReference type="ARBA" id="ARBA00022729"/>
    </source>
</evidence>
<organism evidence="12 13">
    <name type="scientific">Boletus edulis BED1</name>
    <dbReference type="NCBI Taxonomy" id="1328754"/>
    <lineage>
        <taxon>Eukaryota</taxon>
        <taxon>Fungi</taxon>
        <taxon>Dikarya</taxon>
        <taxon>Basidiomycota</taxon>
        <taxon>Agaricomycotina</taxon>
        <taxon>Agaricomycetes</taxon>
        <taxon>Agaricomycetidae</taxon>
        <taxon>Boletales</taxon>
        <taxon>Boletineae</taxon>
        <taxon>Boletaceae</taxon>
        <taxon>Boletoideae</taxon>
        <taxon>Boletus</taxon>
    </lineage>
</organism>
<evidence type="ECO:0000256" key="1">
    <source>
        <dbReference type="ARBA" id="ARBA00004613"/>
    </source>
</evidence>
<evidence type="ECO:0000256" key="5">
    <source>
        <dbReference type="ARBA" id="ARBA00022801"/>
    </source>
</evidence>
<evidence type="ECO:0000256" key="8">
    <source>
        <dbReference type="ARBA" id="ARBA00023295"/>
    </source>
</evidence>
<dbReference type="PANTHER" id="PTHR31736:SF19">
    <property type="entry name" value="PECTIN LYASE SUPERFAMILY PROTEIN-RELATED"/>
    <property type="match status" value="1"/>
</dbReference>
<dbReference type="SUPFAM" id="SSF51126">
    <property type="entry name" value="Pectin lyase-like"/>
    <property type="match status" value="1"/>
</dbReference>
<evidence type="ECO:0000256" key="7">
    <source>
        <dbReference type="ARBA" id="ARBA00023180"/>
    </source>
</evidence>
<evidence type="ECO:0000256" key="11">
    <source>
        <dbReference type="SAM" id="SignalP"/>
    </source>
</evidence>
<dbReference type="Pfam" id="PF00295">
    <property type="entry name" value="Glyco_hydro_28"/>
    <property type="match status" value="1"/>
</dbReference>
<evidence type="ECO:0000256" key="9">
    <source>
        <dbReference type="ARBA" id="ARBA00023316"/>
    </source>
</evidence>
<evidence type="ECO:0000256" key="10">
    <source>
        <dbReference type="RuleBase" id="RU361169"/>
    </source>
</evidence>
<accession>A0AAD4BW77</accession>
<evidence type="ECO:0000313" key="12">
    <source>
        <dbReference type="EMBL" id="KAF8440967.1"/>
    </source>
</evidence>
<name>A0AAD4BW77_BOLED</name>
<dbReference type="GO" id="GO:0005576">
    <property type="term" value="C:extracellular region"/>
    <property type="evidence" value="ECO:0007669"/>
    <property type="project" value="UniProtKB-SubCell"/>
</dbReference>
<dbReference type="GO" id="GO:0046576">
    <property type="term" value="F:rhamnogalacturonan alpha-L-rhamnopyranosyl-(1-&gt;4)-alpha-D-galactopyranosyluronide lyase activity"/>
    <property type="evidence" value="ECO:0007669"/>
    <property type="project" value="UniProtKB-ARBA"/>
</dbReference>
<dbReference type="GO" id="GO:0005975">
    <property type="term" value="P:carbohydrate metabolic process"/>
    <property type="evidence" value="ECO:0007669"/>
    <property type="project" value="InterPro"/>
</dbReference>
<evidence type="ECO:0000313" key="13">
    <source>
        <dbReference type="Proteomes" id="UP001194468"/>
    </source>
</evidence>
<keyword evidence="7" id="KW-0325">Glycoprotein</keyword>
<proteinExistence type="inferred from homology"/>
<keyword evidence="8 10" id="KW-0326">Glycosidase</keyword>
<evidence type="ECO:0000256" key="6">
    <source>
        <dbReference type="ARBA" id="ARBA00023157"/>
    </source>
</evidence>
<sequence>MHSFKFSSLFLLIAVSSVGYTAKTCNVLDYGGVADNATDIGLAIIKAHADCVSGATTTDPADTVLLVPPGTYALQTFVYFEHPSYFTIEINGELNLVFDPALKGNMFLFDRCDHLVWKGNGTIHGHGDLWRPNNNLGAYPNRPRLLRFQNCNNADISGVTLHNSPMFHVVIIGNDNVAHDMKIIADHIGATDGFDVLGNNNYVHDVSVENGDECVTLKSPTNGFVAENIQCHYSAGCNIGSFGKDATGVSVQNVYYRNVTLNDGDAGIMLKSFSSSQGVVKNLTYVDFTFTNVAHPIKITDHWCPQSNCPETTGSLSWQDITFQSITGTGDRYRNRPTIEVNCTSGPTCTGITFEDVQLAKEGDATPTVHLENACGSGLPNLPAC</sequence>
<dbReference type="InterPro" id="IPR012334">
    <property type="entry name" value="Pectin_lyas_fold"/>
</dbReference>
<dbReference type="EMBL" id="WHUW01000011">
    <property type="protein sequence ID" value="KAF8440967.1"/>
    <property type="molecule type" value="Genomic_DNA"/>
</dbReference>
<keyword evidence="6" id="KW-1015">Disulfide bond</keyword>
<dbReference type="InterPro" id="IPR011050">
    <property type="entry name" value="Pectin_lyase_fold/virulence"/>
</dbReference>
<comment type="similarity">
    <text evidence="2 10">Belongs to the glycosyl hydrolase 28 family.</text>
</comment>